<gene>
    <name evidence="2" type="ORF">DVT68_19825</name>
</gene>
<keyword evidence="3" id="KW-1185">Reference proteome</keyword>
<keyword evidence="1" id="KW-0472">Membrane</keyword>
<dbReference type="AlphaFoldDB" id="A0A370K4B6"/>
<evidence type="ECO:0000313" key="2">
    <source>
        <dbReference type="EMBL" id="RDI96860.1"/>
    </source>
</evidence>
<reference evidence="2 3" key="1">
    <citation type="submission" date="2018-07" db="EMBL/GenBank/DDBJ databases">
        <title>Dyella solisilvae sp. nov., isolated from the pine and broad-leaved mixed forest soil.</title>
        <authorList>
            <person name="Gao Z."/>
            <person name="Qiu L."/>
        </authorList>
    </citation>
    <scope>NUCLEOTIDE SEQUENCE [LARGE SCALE GENOMIC DNA]</scope>
    <source>
        <strain evidence="2 3">DHG54</strain>
    </source>
</reference>
<feature type="transmembrane region" description="Helical" evidence="1">
    <location>
        <begin position="98"/>
        <end position="118"/>
    </location>
</feature>
<comment type="caution">
    <text evidence="2">The sequence shown here is derived from an EMBL/GenBank/DDBJ whole genome shotgun (WGS) entry which is preliminary data.</text>
</comment>
<evidence type="ECO:0000256" key="1">
    <source>
        <dbReference type="SAM" id="Phobius"/>
    </source>
</evidence>
<feature type="transmembrane region" description="Helical" evidence="1">
    <location>
        <begin position="56"/>
        <end position="78"/>
    </location>
</feature>
<evidence type="ECO:0008006" key="4">
    <source>
        <dbReference type="Google" id="ProtNLM"/>
    </source>
</evidence>
<feature type="transmembrane region" description="Helical" evidence="1">
    <location>
        <begin position="6"/>
        <end position="22"/>
    </location>
</feature>
<feature type="transmembrane region" description="Helical" evidence="1">
    <location>
        <begin position="148"/>
        <end position="177"/>
    </location>
</feature>
<feature type="transmembrane region" description="Helical" evidence="1">
    <location>
        <begin position="183"/>
        <end position="205"/>
    </location>
</feature>
<dbReference type="Proteomes" id="UP000254711">
    <property type="component" value="Unassembled WGS sequence"/>
</dbReference>
<protein>
    <recommendedName>
        <fullName evidence="4">DUF4013 domain-containing protein</fullName>
    </recommendedName>
</protein>
<sequence>MVFSMLVNLLIIPLYAGYLRMVDAAERGLPARATDIFAPYRQGEAWRLIGYGLAKFGLYLVLVGIVIALTGSGIASWYWQLVTAQAAHQPLPGLPQGFGTAVALLLVLWLFILGFYAISLGQVALRQRSVFGAIGDGMVGALKNLLPLLVFAVGLLLALIVGLIAFALVAFLLALLGGLVGPWLAIVLMIPLDVALILTMFAVMFGTMYHLWRDVCGDDIATGMEPAIAA</sequence>
<evidence type="ECO:0000313" key="3">
    <source>
        <dbReference type="Proteomes" id="UP000254711"/>
    </source>
</evidence>
<accession>A0A370K4B6</accession>
<organism evidence="2 3">
    <name type="scientific">Dyella solisilvae</name>
    <dbReference type="NCBI Taxonomy" id="1920168"/>
    <lineage>
        <taxon>Bacteria</taxon>
        <taxon>Pseudomonadati</taxon>
        <taxon>Pseudomonadota</taxon>
        <taxon>Gammaproteobacteria</taxon>
        <taxon>Lysobacterales</taxon>
        <taxon>Rhodanobacteraceae</taxon>
        <taxon>Dyella</taxon>
    </lineage>
</organism>
<keyword evidence="1" id="KW-0812">Transmembrane</keyword>
<name>A0A370K4B6_9GAMM</name>
<keyword evidence="1" id="KW-1133">Transmembrane helix</keyword>
<proteinExistence type="predicted"/>
<dbReference type="EMBL" id="QQSY01000010">
    <property type="protein sequence ID" value="RDI96860.1"/>
    <property type="molecule type" value="Genomic_DNA"/>
</dbReference>